<keyword evidence="9" id="KW-1185">Reference proteome</keyword>
<dbReference type="AlphaFoldDB" id="A0A2P7YJ61"/>
<evidence type="ECO:0000313" key="8">
    <source>
        <dbReference type="EMBL" id="PSK36018.1"/>
    </source>
</evidence>
<dbReference type="OrthoDB" id="5599552at2759"/>
<dbReference type="GO" id="GO:0030435">
    <property type="term" value="P:sporulation resulting in formation of a cellular spore"/>
    <property type="evidence" value="ECO:0007669"/>
    <property type="project" value="UniProtKB-KW"/>
</dbReference>
<keyword evidence="3" id="KW-0805">Transcription regulation</keyword>
<dbReference type="Proteomes" id="UP000243723">
    <property type="component" value="Unassembled WGS sequence"/>
</dbReference>
<comment type="caution">
    <text evidence="8">The sequence shown here is derived from an EMBL/GenBank/DDBJ whole genome shotgun (WGS) entry which is preliminary data.</text>
</comment>
<evidence type="ECO:0000256" key="1">
    <source>
        <dbReference type="ARBA" id="ARBA00004123"/>
    </source>
</evidence>
<dbReference type="Gene3D" id="2.60.40.3960">
    <property type="entry name" value="Velvet domain"/>
    <property type="match status" value="1"/>
</dbReference>
<dbReference type="PANTHER" id="PTHR33572:SF18">
    <property type="entry name" value="SPORE DEVELOPMENT REGULATOR VOSA"/>
    <property type="match status" value="1"/>
</dbReference>
<proteinExistence type="predicted"/>
<feature type="compositionally biased region" description="Polar residues" evidence="6">
    <location>
        <begin position="453"/>
        <end position="478"/>
    </location>
</feature>
<dbReference type="EMBL" id="NHZQ01000422">
    <property type="protein sequence ID" value="PSK36018.1"/>
    <property type="molecule type" value="Genomic_DNA"/>
</dbReference>
<dbReference type="InterPro" id="IPR037525">
    <property type="entry name" value="Velvet_dom"/>
</dbReference>
<evidence type="ECO:0000256" key="4">
    <source>
        <dbReference type="ARBA" id="ARBA00023163"/>
    </source>
</evidence>
<accession>A0A2P7YJ61</accession>
<gene>
    <name evidence="8" type="ORF">B9Z65_5833</name>
</gene>
<feature type="compositionally biased region" description="Gly residues" evidence="6">
    <location>
        <begin position="534"/>
        <end position="544"/>
    </location>
</feature>
<evidence type="ECO:0000256" key="6">
    <source>
        <dbReference type="SAM" id="MobiDB-lite"/>
    </source>
</evidence>
<name>A0A2P7YJ61_9PEZI</name>
<reference evidence="8 9" key="1">
    <citation type="submission" date="2017-05" db="EMBL/GenBank/DDBJ databases">
        <title>Draft genome sequence of Elsinoe australis.</title>
        <authorList>
            <person name="Cheng Q."/>
        </authorList>
    </citation>
    <scope>NUCLEOTIDE SEQUENCE [LARGE SCALE GENOMIC DNA]</scope>
    <source>
        <strain evidence="8 9">NL1</strain>
    </source>
</reference>
<evidence type="ECO:0000256" key="3">
    <source>
        <dbReference type="ARBA" id="ARBA00023015"/>
    </source>
</evidence>
<dbReference type="Pfam" id="PF11754">
    <property type="entry name" value="Velvet"/>
    <property type="match status" value="2"/>
</dbReference>
<dbReference type="InterPro" id="IPR021740">
    <property type="entry name" value="Velvet"/>
</dbReference>
<evidence type="ECO:0000259" key="7">
    <source>
        <dbReference type="PROSITE" id="PS51821"/>
    </source>
</evidence>
<evidence type="ECO:0000313" key="9">
    <source>
        <dbReference type="Proteomes" id="UP000243723"/>
    </source>
</evidence>
<keyword evidence="5" id="KW-0539">Nucleus</keyword>
<sequence>MSEGAMLVQVRNSNPDREGSESLSKPFLVCVAHVLESLAKTTAPTAIILAPQQHFYPTPPTPSQQFSEARAYRGSEVKDSRIHTPPRSPQQHSIADAATHRWCPPMNYYYQPYGEQSQSSYYQLASEDYELKIRQQPRDALLAQDGKEKSRKPIDPPPIVEVNVRETADPIRQFLQSPYLFMQCSLVPADTQYPDPNVADEKGLCGSMVSSLHKLKDIDNKDGGFFVFGDVSVRRLGEHRLLFSLYELQKENLSVVFHRSILSDVFTVHPQKEYPGLEESTHLSRTFADQGVRLRLRKESRTMGGGSSRKRSYPYTSQPAAGPSRQATSGRSSTSYGSSQVTGSAYSQLSRSPSKRQRSEEGQYGGYSLPARPLTTHEQSSPYSGLPEPYTSPGAVPRMGSQSAQRTSRWSMYGGPTSNPAAGSSDFTFRSSSLPRLDPSLTSAQGTGMLPQGTVQQAPAGASTINPANASFQQQPFSYGSVPVSGAYQQSYPQGQYRGDTGYPSQPGMYPPGEYGDPSQGGYSGSFDNNGRSGYSGGSSGRWQ</sequence>
<dbReference type="STRING" id="40998.A0A2P7YJ61"/>
<dbReference type="InterPro" id="IPR038491">
    <property type="entry name" value="Velvet_dom_sf"/>
</dbReference>
<dbReference type="PANTHER" id="PTHR33572">
    <property type="entry name" value="SPORE DEVELOPMENT REGULATOR VOSA"/>
    <property type="match status" value="1"/>
</dbReference>
<feature type="compositionally biased region" description="Low complexity" evidence="6">
    <location>
        <begin position="328"/>
        <end position="344"/>
    </location>
</feature>
<dbReference type="GO" id="GO:0005634">
    <property type="term" value="C:nucleus"/>
    <property type="evidence" value="ECO:0007669"/>
    <property type="project" value="UniProtKB-SubCell"/>
</dbReference>
<comment type="subcellular location">
    <subcellularLocation>
        <location evidence="1">Nucleus</location>
    </subcellularLocation>
</comment>
<dbReference type="PROSITE" id="PS51821">
    <property type="entry name" value="VELVET"/>
    <property type="match status" value="1"/>
</dbReference>
<keyword evidence="4" id="KW-0804">Transcription</keyword>
<protein>
    <recommendedName>
        <fullName evidence="7">Velvet domain-containing protein</fullName>
    </recommendedName>
</protein>
<feature type="compositionally biased region" description="Polar residues" evidence="6">
    <location>
        <begin position="400"/>
        <end position="429"/>
    </location>
</feature>
<feature type="compositionally biased region" description="Low complexity" evidence="6">
    <location>
        <begin position="430"/>
        <end position="443"/>
    </location>
</feature>
<keyword evidence="2" id="KW-0749">Sporulation</keyword>
<organism evidence="8 9">
    <name type="scientific">Elsinoe australis</name>
    <dbReference type="NCBI Taxonomy" id="40998"/>
    <lineage>
        <taxon>Eukaryota</taxon>
        <taxon>Fungi</taxon>
        <taxon>Dikarya</taxon>
        <taxon>Ascomycota</taxon>
        <taxon>Pezizomycotina</taxon>
        <taxon>Dothideomycetes</taxon>
        <taxon>Dothideomycetidae</taxon>
        <taxon>Myriangiales</taxon>
        <taxon>Elsinoaceae</taxon>
        <taxon>Elsinoe</taxon>
    </lineage>
</organism>
<feature type="region of interest" description="Disordered" evidence="6">
    <location>
        <begin position="1"/>
        <end position="22"/>
    </location>
</feature>
<feature type="region of interest" description="Disordered" evidence="6">
    <location>
        <begin position="78"/>
        <end position="97"/>
    </location>
</feature>
<feature type="region of interest" description="Disordered" evidence="6">
    <location>
        <begin position="289"/>
        <end position="544"/>
    </location>
</feature>
<feature type="domain" description="Velvet" evidence="7">
    <location>
        <begin position="124"/>
        <end position="297"/>
    </location>
</feature>
<evidence type="ECO:0000256" key="5">
    <source>
        <dbReference type="ARBA" id="ARBA00023242"/>
    </source>
</evidence>
<evidence type="ECO:0000256" key="2">
    <source>
        <dbReference type="ARBA" id="ARBA00022969"/>
    </source>
</evidence>